<accession>W6Y4L6</accession>
<dbReference type="RefSeq" id="XP_007713096.1">
    <property type="nucleotide sequence ID" value="XM_007714906.1"/>
</dbReference>
<proteinExistence type="predicted"/>
<keyword evidence="2" id="KW-0732">Signal</keyword>
<dbReference type="KEGG" id="bze:COCCADRAFT_98311"/>
<dbReference type="AlphaFoldDB" id="W6Y4L6"/>
<evidence type="ECO:0000313" key="3">
    <source>
        <dbReference type="EMBL" id="EUC32600.1"/>
    </source>
</evidence>
<name>W6Y4L6_COCC2</name>
<feature type="chain" id="PRO_5004888723" description="Secreted protein" evidence="2">
    <location>
        <begin position="22"/>
        <end position="121"/>
    </location>
</feature>
<evidence type="ECO:0000256" key="2">
    <source>
        <dbReference type="SAM" id="SignalP"/>
    </source>
</evidence>
<feature type="compositionally biased region" description="Low complexity" evidence="1">
    <location>
        <begin position="29"/>
        <end position="42"/>
    </location>
</feature>
<keyword evidence="4" id="KW-1185">Reference proteome</keyword>
<reference evidence="3 4" key="1">
    <citation type="journal article" date="2013" name="PLoS Genet.">
        <title>Comparative genome structure, secondary metabolite, and effector coding capacity across Cochliobolus pathogens.</title>
        <authorList>
            <person name="Condon B.J."/>
            <person name="Leng Y."/>
            <person name="Wu D."/>
            <person name="Bushley K.E."/>
            <person name="Ohm R.A."/>
            <person name="Otillar R."/>
            <person name="Martin J."/>
            <person name="Schackwitz W."/>
            <person name="Grimwood J."/>
            <person name="MohdZainudin N."/>
            <person name="Xue C."/>
            <person name="Wang R."/>
            <person name="Manning V.A."/>
            <person name="Dhillon B."/>
            <person name="Tu Z.J."/>
            <person name="Steffenson B.J."/>
            <person name="Salamov A."/>
            <person name="Sun H."/>
            <person name="Lowry S."/>
            <person name="LaButti K."/>
            <person name="Han J."/>
            <person name="Copeland A."/>
            <person name="Lindquist E."/>
            <person name="Barry K."/>
            <person name="Schmutz J."/>
            <person name="Baker S.E."/>
            <person name="Ciuffetti L.M."/>
            <person name="Grigoriev I.V."/>
            <person name="Zhong S."/>
            <person name="Turgeon B.G."/>
        </authorList>
    </citation>
    <scope>NUCLEOTIDE SEQUENCE [LARGE SCALE GENOMIC DNA]</scope>
    <source>
        <strain evidence="3 4">26-R-13</strain>
    </source>
</reference>
<evidence type="ECO:0000256" key="1">
    <source>
        <dbReference type="SAM" id="MobiDB-lite"/>
    </source>
</evidence>
<dbReference type="EMBL" id="KI964629">
    <property type="protein sequence ID" value="EUC32600.1"/>
    <property type="molecule type" value="Genomic_DNA"/>
</dbReference>
<dbReference type="HOGENOM" id="CLU_2037642_0_0_1"/>
<feature type="signal peptide" evidence="2">
    <location>
        <begin position="1"/>
        <end position="21"/>
    </location>
</feature>
<evidence type="ECO:0000313" key="4">
    <source>
        <dbReference type="Proteomes" id="UP000053841"/>
    </source>
</evidence>
<evidence type="ECO:0008006" key="5">
    <source>
        <dbReference type="Google" id="ProtNLM"/>
    </source>
</evidence>
<sequence>MPLCGRRVLRSLACIIVAVWAGRPVPVSSPLSTPAPVSTAPPADQPSQHAGDMMAAAVRAWRAGERAKRPASLCSALLCSDGIAAVAAGRPMPSPAQPMPIHAHVHAHAMVPFTLSPPSPM</sequence>
<gene>
    <name evidence="3" type="ORF">COCCADRAFT_98311</name>
</gene>
<protein>
    <recommendedName>
        <fullName evidence="5">Secreted protein</fullName>
    </recommendedName>
</protein>
<dbReference type="Proteomes" id="UP000053841">
    <property type="component" value="Unassembled WGS sequence"/>
</dbReference>
<feature type="region of interest" description="Disordered" evidence="1">
    <location>
        <begin position="29"/>
        <end position="52"/>
    </location>
</feature>
<organism evidence="3 4">
    <name type="scientific">Cochliobolus carbonum (strain 26-R-13)</name>
    <name type="common">Maize leaf spot fungus</name>
    <name type="synonym">Bipolaris zeicola</name>
    <dbReference type="NCBI Taxonomy" id="930089"/>
    <lineage>
        <taxon>Eukaryota</taxon>
        <taxon>Fungi</taxon>
        <taxon>Dikarya</taxon>
        <taxon>Ascomycota</taxon>
        <taxon>Pezizomycotina</taxon>
        <taxon>Dothideomycetes</taxon>
        <taxon>Pleosporomycetidae</taxon>
        <taxon>Pleosporales</taxon>
        <taxon>Pleosporineae</taxon>
        <taxon>Pleosporaceae</taxon>
        <taxon>Bipolaris</taxon>
    </lineage>
</organism>
<dbReference type="GeneID" id="19154543"/>